<proteinExistence type="predicted"/>
<accession>A0A4Y2FDU6</accession>
<keyword evidence="2" id="KW-1185">Reference proteome</keyword>
<reference evidence="1 2" key="1">
    <citation type="journal article" date="2019" name="Sci. Rep.">
        <title>Orb-weaving spider Araneus ventricosus genome elucidates the spidroin gene catalogue.</title>
        <authorList>
            <person name="Kono N."/>
            <person name="Nakamura H."/>
            <person name="Ohtoshi R."/>
            <person name="Moran D.A.P."/>
            <person name="Shinohara A."/>
            <person name="Yoshida Y."/>
            <person name="Fujiwara M."/>
            <person name="Mori M."/>
            <person name="Tomita M."/>
            <person name="Arakawa K."/>
        </authorList>
    </citation>
    <scope>NUCLEOTIDE SEQUENCE [LARGE SCALE GENOMIC DNA]</scope>
</reference>
<evidence type="ECO:0000313" key="1">
    <source>
        <dbReference type="EMBL" id="GBM38455.1"/>
    </source>
</evidence>
<organism evidence="1 2">
    <name type="scientific">Araneus ventricosus</name>
    <name type="common">Orbweaver spider</name>
    <name type="synonym">Epeira ventricosa</name>
    <dbReference type="NCBI Taxonomy" id="182803"/>
    <lineage>
        <taxon>Eukaryota</taxon>
        <taxon>Metazoa</taxon>
        <taxon>Ecdysozoa</taxon>
        <taxon>Arthropoda</taxon>
        <taxon>Chelicerata</taxon>
        <taxon>Arachnida</taxon>
        <taxon>Araneae</taxon>
        <taxon>Araneomorphae</taxon>
        <taxon>Entelegynae</taxon>
        <taxon>Araneoidea</taxon>
        <taxon>Araneidae</taxon>
        <taxon>Araneus</taxon>
    </lineage>
</organism>
<dbReference type="OrthoDB" id="5419617at2759"/>
<sequence length="121" mass="14303">MESILVSVGRLRRNCFWEGTNFSSKDYQPQPPPLQIHPADFNLENRISIERQHLISPKEIYTDCSKLDGETEYVFCVFEGTNQTFQWMAKLQSFNSVFKLKFLQSIKRWNGQTPIKYKHLL</sequence>
<dbReference type="AlphaFoldDB" id="A0A4Y2FDU6"/>
<name>A0A4Y2FDU6_ARAVE</name>
<gene>
    <name evidence="1" type="ORF">AVEN_120816_1</name>
</gene>
<dbReference type="EMBL" id="BGPR01000869">
    <property type="protein sequence ID" value="GBM38455.1"/>
    <property type="molecule type" value="Genomic_DNA"/>
</dbReference>
<dbReference type="Proteomes" id="UP000499080">
    <property type="component" value="Unassembled WGS sequence"/>
</dbReference>
<evidence type="ECO:0000313" key="2">
    <source>
        <dbReference type="Proteomes" id="UP000499080"/>
    </source>
</evidence>
<comment type="caution">
    <text evidence="1">The sequence shown here is derived from an EMBL/GenBank/DDBJ whole genome shotgun (WGS) entry which is preliminary data.</text>
</comment>
<protein>
    <submittedName>
        <fullName evidence="1">Uncharacterized protein</fullName>
    </submittedName>
</protein>